<proteinExistence type="predicted"/>
<dbReference type="SUPFAM" id="SSF81606">
    <property type="entry name" value="PP2C-like"/>
    <property type="match status" value="1"/>
</dbReference>
<evidence type="ECO:0000313" key="2">
    <source>
        <dbReference type="EMBL" id="VAX01423.1"/>
    </source>
</evidence>
<sequence length="251" mass="28003">MDWKVVAASVTGISHRARGIPCQDAFYWLNQGGVFIAIVSDGAGTAAESEFGAQHGSKTICEEVLIQFASNQEHPDREELEFWIRTAIKTARNTLPGVICDEDRVRYHATIVGVVITEEIGLFFHIGDGLAMAESDELWQDAIVSKPENGSSELKTYFYTEPHWFKHIRFTEFSPATEAIALMSDGAMDFVVNQKTFKVDPDFILSVDKSLRENDTEKGSSELKAKLNRPETHAITTDDKTLLLARCSLEE</sequence>
<dbReference type="EMBL" id="UOFR01000084">
    <property type="protein sequence ID" value="VAX01423.1"/>
    <property type="molecule type" value="Genomic_DNA"/>
</dbReference>
<protein>
    <recommendedName>
        <fullName evidence="1">PPM-type phosphatase domain-containing protein</fullName>
    </recommendedName>
</protein>
<reference evidence="2" key="1">
    <citation type="submission" date="2018-06" db="EMBL/GenBank/DDBJ databases">
        <authorList>
            <person name="Zhirakovskaya E."/>
        </authorList>
    </citation>
    <scope>NUCLEOTIDE SEQUENCE</scope>
</reference>
<gene>
    <name evidence="2" type="ORF">MNBD_GAMMA21-2641</name>
</gene>
<name>A0A3B1AN83_9ZZZZ</name>
<dbReference type="Gene3D" id="3.60.40.10">
    <property type="entry name" value="PPM-type phosphatase domain"/>
    <property type="match status" value="1"/>
</dbReference>
<dbReference type="InterPro" id="IPR001932">
    <property type="entry name" value="PPM-type_phosphatase-like_dom"/>
</dbReference>
<evidence type="ECO:0000259" key="1">
    <source>
        <dbReference type="Pfam" id="PF13672"/>
    </source>
</evidence>
<dbReference type="InterPro" id="IPR036457">
    <property type="entry name" value="PPM-type-like_dom_sf"/>
</dbReference>
<dbReference type="AlphaFoldDB" id="A0A3B1AN83"/>
<feature type="domain" description="PPM-type phosphatase" evidence="1">
    <location>
        <begin position="11"/>
        <end position="227"/>
    </location>
</feature>
<dbReference type="Pfam" id="PF13672">
    <property type="entry name" value="PP2C_2"/>
    <property type="match status" value="1"/>
</dbReference>
<organism evidence="2">
    <name type="scientific">hydrothermal vent metagenome</name>
    <dbReference type="NCBI Taxonomy" id="652676"/>
    <lineage>
        <taxon>unclassified sequences</taxon>
        <taxon>metagenomes</taxon>
        <taxon>ecological metagenomes</taxon>
    </lineage>
</organism>
<accession>A0A3B1AN83</accession>